<proteinExistence type="predicted"/>
<name>A0A3B1CJ62_9ZZZZ</name>
<gene>
    <name evidence="1" type="ORF">MNBD_NITROSPINAE03-1834</name>
</gene>
<sequence length="50" mass="5989">MDKVALYRQRLDIFQLATQAEFSIYPFYYHIVIRNMIRLSSARRKPLIAA</sequence>
<accession>A0A3B1CJ62</accession>
<organism evidence="1">
    <name type="scientific">hydrothermal vent metagenome</name>
    <dbReference type="NCBI Taxonomy" id="652676"/>
    <lineage>
        <taxon>unclassified sequences</taxon>
        <taxon>metagenomes</taxon>
        <taxon>ecological metagenomes</taxon>
    </lineage>
</organism>
<reference evidence="1" key="1">
    <citation type="submission" date="2018-06" db="EMBL/GenBank/DDBJ databases">
        <authorList>
            <person name="Zhirakovskaya E."/>
        </authorList>
    </citation>
    <scope>NUCLEOTIDE SEQUENCE</scope>
</reference>
<evidence type="ECO:0000313" key="1">
    <source>
        <dbReference type="EMBL" id="VAX16807.1"/>
    </source>
</evidence>
<dbReference type="AlphaFoldDB" id="A0A3B1CJ62"/>
<protein>
    <submittedName>
        <fullName evidence="1">Uncharacterized protein</fullName>
    </submittedName>
</protein>
<dbReference type="EMBL" id="UOGB01000067">
    <property type="protein sequence ID" value="VAX16807.1"/>
    <property type="molecule type" value="Genomic_DNA"/>
</dbReference>